<accession>A0AAD6YV22</accession>
<evidence type="ECO:0000313" key="2">
    <source>
        <dbReference type="Proteomes" id="UP001219525"/>
    </source>
</evidence>
<organism evidence="1 2">
    <name type="scientific">Mycena pura</name>
    <dbReference type="NCBI Taxonomy" id="153505"/>
    <lineage>
        <taxon>Eukaryota</taxon>
        <taxon>Fungi</taxon>
        <taxon>Dikarya</taxon>
        <taxon>Basidiomycota</taxon>
        <taxon>Agaricomycotina</taxon>
        <taxon>Agaricomycetes</taxon>
        <taxon>Agaricomycetidae</taxon>
        <taxon>Agaricales</taxon>
        <taxon>Marasmiineae</taxon>
        <taxon>Mycenaceae</taxon>
        <taxon>Mycena</taxon>
    </lineage>
</organism>
<proteinExistence type="predicted"/>
<name>A0AAD6YV22_9AGAR</name>
<sequence length="123" mass="13591">MVILLLEIRSSTPMRRTSASRGLECVLQGAAASAVFLQIEAAVPDKYIFYHRSLQYLSSLPRLLDAAYVPTSQDAASIFVFGSLTVYVLVSDDIVNSQGRPALMSEPKARRKFYCFSHIDLTG</sequence>
<comment type="caution">
    <text evidence="1">The sequence shown here is derived from an EMBL/GenBank/DDBJ whole genome shotgun (WGS) entry which is preliminary data.</text>
</comment>
<reference evidence="1" key="1">
    <citation type="submission" date="2023-03" db="EMBL/GenBank/DDBJ databases">
        <title>Massive genome expansion in bonnet fungi (Mycena s.s.) driven by repeated elements and novel gene families across ecological guilds.</title>
        <authorList>
            <consortium name="Lawrence Berkeley National Laboratory"/>
            <person name="Harder C.B."/>
            <person name="Miyauchi S."/>
            <person name="Viragh M."/>
            <person name="Kuo A."/>
            <person name="Thoen E."/>
            <person name="Andreopoulos B."/>
            <person name="Lu D."/>
            <person name="Skrede I."/>
            <person name="Drula E."/>
            <person name="Henrissat B."/>
            <person name="Morin E."/>
            <person name="Kohler A."/>
            <person name="Barry K."/>
            <person name="LaButti K."/>
            <person name="Morin E."/>
            <person name="Salamov A."/>
            <person name="Lipzen A."/>
            <person name="Mereny Z."/>
            <person name="Hegedus B."/>
            <person name="Baldrian P."/>
            <person name="Stursova M."/>
            <person name="Weitz H."/>
            <person name="Taylor A."/>
            <person name="Grigoriev I.V."/>
            <person name="Nagy L.G."/>
            <person name="Martin F."/>
            <person name="Kauserud H."/>
        </authorList>
    </citation>
    <scope>NUCLEOTIDE SEQUENCE</scope>
    <source>
        <strain evidence="1">9144</strain>
    </source>
</reference>
<keyword evidence="2" id="KW-1185">Reference proteome</keyword>
<evidence type="ECO:0000313" key="1">
    <source>
        <dbReference type="EMBL" id="KAJ7230161.1"/>
    </source>
</evidence>
<dbReference type="AlphaFoldDB" id="A0AAD6YV22"/>
<protein>
    <submittedName>
        <fullName evidence="1">Uncharacterized protein</fullName>
    </submittedName>
</protein>
<dbReference type="EMBL" id="JARJCW010000001">
    <property type="protein sequence ID" value="KAJ7230161.1"/>
    <property type="molecule type" value="Genomic_DNA"/>
</dbReference>
<gene>
    <name evidence="1" type="ORF">GGX14DRAFT_384123</name>
</gene>
<dbReference type="Proteomes" id="UP001219525">
    <property type="component" value="Unassembled WGS sequence"/>
</dbReference>